<keyword evidence="5" id="KW-1185">Reference proteome</keyword>
<reference evidence="4" key="2">
    <citation type="submission" date="2021-11" db="EMBL/GenBank/DDBJ databases">
        <authorList>
            <consortium name="Genoscope - CEA"/>
            <person name="William W."/>
        </authorList>
    </citation>
    <scope>NUCLEOTIDE SEQUENCE</scope>
</reference>
<organism evidence="3">
    <name type="scientific">Pelagomonas calceolata</name>
    <dbReference type="NCBI Taxonomy" id="35677"/>
    <lineage>
        <taxon>Eukaryota</taxon>
        <taxon>Sar</taxon>
        <taxon>Stramenopiles</taxon>
        <taxon>Ochrophyta</taxon>
        <taxon>Pelagophyceae</taxon>
        <taxon>Pelagomonadales</taxon>
        <taxon>Pelagomonadaceae</taxon>
        <taxon>Pelagomonas</taxon>
    </lineage>
</organism>
<accession>A0A7S4ECU7</accession>
<gene>
    <name evidence="3" type="ORF">PCAL00307_LOCUS19586</name>
    <name evidence="4" type="ORF">PECAL_1P10950</name>
</gene>
<sequence length="176" mass="20187">MILRRPYLVLLAALTRADENYNLAIPDQDDEAALLEGDDWRDHHPDWINEIAYNQQCQEKLQKERAQRWICDARWCDSEGRDCYDGPPPHHLKYGTSSVGSEVKKCIFSQVPDECRGRYNYACCKHKPSGEVVFGIVFPIIIFLMLVTAAWPEELHVFGGTCLERNLGMGTPRGFK</sequence>
<evidence type="ECO:0000313" key="5">
    <source>
        <dbReference type="Proteomes" id="UP000789595"/>
    </source>
</evidence>
<dbReference type="EMBL" id="CAKKNE010000001">
    <property type="protein sequence ID" value="CAH0364717.1"/>
    <property type="molecule type" value="Genomic_DNA"/>
</dbReference>
<evidence type="ECO:0000256" key="1">
    <source>
        <dbReference type="SAM" id="Phobius"/>
    </source>
</evidence>
<proteinExistence type="predicted"/>
<feature type="transmembrane region" description="Helical" evidence="1">
    <location>
        <begin position="132"/>
        <end position="151"/>
    </location>
</feature>
<feature type="chain" id="PRO_5035593767" evidence="2">
    <location>
        <begin position="18"/>
        <end position="176"/>
    </location>
</feature>
<keyword evidence="1" id="KW-0812">Transmembrane</keyword>
<reference evidence="3" key="1">
    <citation type="submission" date="2021-01" db="EMBL/GenBank/DDBJ databases">
        <authorList>
            <person name="Corre E."/>
            <person name="Pelletier E."/>
            <person name="Niang G."/>
            <person name="Scheremetjew M."/>
            <person name="Finn R."/>
            <person name="Kale V."/>
            <person name="Holt S."/>
            <person name="Cochrane G."/>
            <person name="Meng A."/>
            <person name="Brown T."/>
            <person name="Cohen L."/>
        </authorList>
    </citation>
    <scope>NUCLEOTIDE SEQUENCE</scope>
    <source>
        <strain evidence="3">CCMP1756</strain>
    </source>
</reference>
<dbReference type="Proteomes" id="UP000789595">
    <property type="component" value="Unassembled WGS sequence"/>
</dbReference>
<keyword evidence="2" id="KW-0732">Signal</keyword>
<dbReference type="EMBL" id="HBIW01022720">
    <property type="protein sequence ID" value="CAE0704138.1"/>
    <property type="molecule type" value="Transcribed_RNA"/>
</dbReference>
<keyword evidence="1" id="KW-0472">Membrane</keyword>
<protein>
    <submittedName>
        <fullName evidence="3">Uncharacterized protein</fullName>
    </submittedName>
</protein>
<evidence type="ECO:0000256" key="2">
    <source>
        <dbReference type="SAM" id="SignalP"/>
    </source>
</evidence>
<evidence type="ECO:0000313" key="3">
    <source>
        <dbReference type="EMBL" id="CAE0704138.1"/>
    </source>
</evidence>
<name>A0A7S4ECU7_9STRA</name>
<feature type="signal peptide" evidence="2">
    <location>
        <begin position="1"/>
        <end position="17"/>
    </location>
</feature>
<keyword evidence="1" id="KW-1133">Transmembrane helix</keyword>
<dbReference type="AlphaFoldDB" id="A0A7S4ECU7"/>
<evidence type="ECO:0000313" key="4">
    <source>
        <dbReference type="EMBL" id="CAH0364717.1"/>
    </source>
</evidence>